<name>X0KUC4_FUSOX</name>
<dbReference type="Proteomes" id="UP000030701">
    <property type="component" value="Unassembled WGS sequence"/>
</dbReference>
<reference evidence="1" key="1">
    <citation type="submission" date="2011-11" db="EMBL/GenBank/DDBJ databases">
        <title>The Genome Sequence of Fusarium oxysporum Cotton.</title>
        <authorList>
            <consortium name="The Broad Institute Genome Sequencing Platform"/>
            <person name="Ma L.-J."/>
            <person name="Gale L.R."/>
            <person name="Schwartz D.C."/>
            <person name="Zhou S."/>
            <person name="Corby-Kistler H."/>
            <person name="Young S.K."/>
            <person name="Zeng Q."/>
            <person name="Gargeya S."/>
            <person name="Fitzgerald M."/>
            <person name="Haas B."/>
            <person name="Abouelleil A."/>
            <person name="Alvarado L."/>
            <person name="Arachchi H.M."/>
            <person name="Berlin A."/>
            <person name="Brown A."/>
            <person name="Chapman S.B."/>
            <person name="Chen Z."/>
            <person name="Dunbar C."/>
            <person name="Freedman E."/>
            <person name="Gearin G."/>
            <person name="Goldberg J."/>
            <person name="Griggs A."/>
            <person name="Gujja S."/>
            <person name="Heiman D."/>
            <person name="Howarth C."/>
            <person name="Larson L."/>
            <person name="Lui A."/>
            <person name="MacDonald P.J.P."/>
            <person name="Montmayeur A."/>
            <person name="Murphy C."/>
            <person name="Neiman D."/>
            <person name="Pearson M."/>
            <person name="Priest M."/>
            <person name="Roberts A."/>
            <person name="Saif S."/>
            <person name="Shea T."/>
            <person name="Shenoy N."/>
            <person name="Sisk P."/>
            <person name="Stolte C."/>
            <person name="Sykes S."/>
            <person name="Wortman J."/>
            <person name="Nusbaum C."/>
            <person name="Birren B."/>
        </authorList>
    </citation>
    <scope>NUCLEOTIDE SEQUENCE [LARGE SCALE GENOMIC DNA]</scope>
    <source>
        <strain evidence="1">25433</strain>
    </source>
</reference>
<dbReference type="AlphaFoldDB" id="X0KUC4"/>
<dbReference type="HOGENOM" id="CLU_3087296_0_0_1"/>
<accession>X0KUC4</accession>
<sequence>MPLASEGVTEGLSFRATHLMTRTEVSEIMGEFGGHPGATISMDTGSRRVIIS</sequence>
<gene>
    <name evidence="1" type="ORF">FOTG_19224</name>
</gene>
<proteinExistence type="predicted"/>
<dbReference type="EMBL" id="KK035754">
    <property type="protein sequence ID" value="EXM12276.1"/>
    <property type="molecule type" value="Genomic_DNA"/>
</dbReference>
<reference evidence="1" key="2">
    <citation type="submission" date="2014-03" db="EMBL/GenBank/DDBJ databases">
        <title>The Genome Annotation of Fusarium oxysporum Cotton.</title>
        <authorList>
            <consortium name="The Broad Institute Genomics Platform"/>
            <person name="Ma L.-J."/>
            <person name="Corby-Kistler H."/>
            <person name="Broz K."/>
            <person name="Gale L.R."/>
            <person name="Jonkers W."/>
            <person name="O'Donnell K."/>
            <person name="Ploetz R."/>
            <person name="Steinberg C."/>
            <person name="Schwartz D.C."/>
            <person name="VanEtten H."/>
            <person name="Zhou S."/>
            <person name="Young S.K."/>
            <person name="Zeng Q."/>
            <person name="Gargeya S."/>
            <person name="Fitzgerald M."/>
            <person name="Abouelleil A."/>
            <person name="Alvarado L."/>
            <person name="Chapman S.B."/>
            <person name="Gainer-Dewar J."/>
            <person name="Goldberg J."/>
            <person name="Griggs A."/>
            <person name="Gujja S."/>
            <person name="Hansen M."/>
            <person name="Howarth C."/>
            <person name="Imamovic A."/>
            <person name="Ireland A."/>
            <person name="Larimer J."/>
            <person name="McCowan C."/>
            <person name="Murphy C."/>
            <person name="Pearson M."/>
            <person name="Poon T.W."/>
            <person name="Priest M."/>
            <person name="Roberts A."/>
            <person name="Saif S."/>
            <person name="Shea T."/>
            <person name="Sykes S."/>
            <person name="Wortman J."/>
            <person name="Nusbaum C."/>
            <person name="Birren B."/>
        </authorList>
    </citation>
    <scope>NUCLEOTIDE SEQUENCE</scope>
    <source>
        <strain evidence="1">25433</strain>
    </source>
</reference>
<organism evidence="1">
    <name type="scientific">Fusarium oxysporum f. sp. vasinfectum 25433</name>
    <dbReference type="NCBI Taxonomy" id="1089449"/>
    <lineage>
        <taxon>Eukaryota</taxon>
        <taxon>Fungi</taxon>
        <taxon>Dikarya</taxon>
        <taxon>Ascomycota</taxon>
        <taxon>Pezizomycotina</taxon>
        <taxon>Sordariomycetes</taxon>
        <taxon>Hypocreomycetidae</taxon>
        <taxon>Hypocreales</taxon>
        <taxon>Nectriaceae</taxon>
        <taxon>Fusarium</taxon>
        <taxon>Fusarium oxysporum species complex</taxon>
    </lineage>
</organism>
<protein>
    <submittedName>
        <fullName evidence="1">Uncharacterized protein</fullName>
    </submittedName>
</protein>
<evidence type="ECO:0000313" key="1">
    <source>
        <dbReference type="EMBL" id="EXM12276.1"/>
    </source>
</evidence>